<dbReference type="STRING" id="1150600.ADIARSV_2839"/>
<organism evidence="1 2">
    <name type="scientific">Arcticibacter svalbardensis MN12-7</name>
    <dbReference type="NCBI Taxonomy" id="1150600"/>
    <lineage>
        <taxon>Bacteria</taxon>
        <taxon>Pseudomonadati</taxon>
        <taxon>Bacteroidota</taxon>
        <taxon>Sphingobacteriia</taxon>
        <taxon>Sphingobacteriales</taxon>
        <taxon>Sphingobacteriaceae</taxon>
        <taxon>Arcticibacter</taxon>
    </lineage>
</organism>
<dbReference type="EMBL" id="AQPN01000100">
    <property type="protein sequence ID" value="EOR94005.1"/>
    <property type="molecule type" value="Genomic_DNA"/>
</dbReference>
<dbReference type="AlphaFoldDB" id="R9GR24"/>
<sequence>MCAVLFVVVTLTFFFKENRDVTELTKKLRELCIYPFNRNEHLDLPKGVSGLHIEFSRYNEPVWDKLLEILRHFVSRKETSEFIKSIKRDTRNKKKENEELHVRNQSKPV</sequence>
<evidence type="ECO:0000313" key="1">
    <source>
        <dbReference type="EMBL" id="EOR94005.1"/>
    </source>
</evidence>
<gene>
    <name evidence="1" type="ORF">ADIARSV_2839</name>
</gene>
<evidence type="ECO:0000313" key="2">
    <source>
        <dbReference type="Proteomes" id="UP000014174"/>
    </source>
</evidence>
<accession>R9GR24</accession>
<dbReference type="Proteomes" id="UP000014174">
    <property type="component" value="Unassembled WGS sequence"/>
</dbReference>
<proteinExistence type="predicted"/>
<name>R9GR24_9SPHI</name>
<reference evidence="1 2" key="1">
    <citation type="journal article" date="2013" name="Genome Announc.">
        <title>Draft Genome Sequence of Arcticibacter svalbardensis Strain MN12-7T, a Member of the Family Sphingobacteriaceae Isolated from an Arctic Soil Sample.</title>
        <authorList>
            <person name="Shivaji S."/>
            <person name="Ara S."/>
            <person name="Prasad S."/>
            <person name="Manasa B.P."/>
            <person name="Begum Z."/>
            <person name="Singh A."/>
            <person name="Kumar Pinnaka A."/>
        </authorList>
    </citation>
    <scope>NUCLEOTIDE SEQUENCE [LARGE SCALE GENOMIC DNA]</scope>
    <source>
        <strain evidence="1 2">MN12-7</strain>
    </source>
</reference>
<keyword evidence="2" id="KW-1185">Reference proteome</keyword>
<protein>
    <submittedName>
        <fullName evidence="1">Uncharacterized protein</fullName>
    </submittedName>
</protein>
<comment type="caution">
    <text evidence="1">The sequence shown here is derived from an EMBL/GenBank/DDBJ whole genome shotgun (WGS) entry which is preliminary data.</text>
</comment>